<name>A0A2I0UAX4_LIMLA</name>
<protein>
    <submittedName>
        <fullName evidence="1">Rna-directed dna polymerase from mobile element jockey-like</fullName>
    </submittedName>
</protein>
<keyword evidence="2" id="KW-1185">Reference proteome</keyword>
<proteinExistence type="predicted"/>
<evidence type="ECO:0000313" key="2">
    <source>
        <dbReference type="Proteomes" id="UP000233556"/>
    </source>
</evidence>
<accession>A0A2I0UAX4</accession>
<dbReference type="PANTHER" id="PTHR33332">
    <property type="entry name" value="REVERSE TRANSCRIPTASE DOMAIN-CONTAINING PROTEIN"/>
    <property type="match status" value="1"/>
</dbReference>
<reference evidence="2" key="2">
    <citation type="submission" date="2017-12" db="EMBL/GenBank/DDBJ databases">
        <title>Genome sequence of the Bar-tailed Godwit (Limosa lapponica baueri).</title>
        <authorList>
            <person name="Lima N.C.B."/>
            <person name="Parody-Merino A.M."/>
            <person name="Battley P.F."/>
            <person name="Fidler A.E."/>
            <person name="Prosdocimi F."/>
        </authorList>
    </citation>
    <scope>NUCLEOTIDE SEQUENCE [LARGE SCALE GENOMIC DNA]</scope>
</reference>
<keyword evidence="1" id="KW-0808">Transferase</keyword>
<dbReference type="AlphaFoldDB" id="A0A2I0UAX4"/>
<reference evidence="2" key="1">
    <citation type="submission" date="2017-11" db="EMBL/GenBank/DDBJ databases">
        <authorList>
            <person name="Lima N.C."/>
            <person name="Parody-Merino A.M."/>
            <person name="Battley P.F."/>
            <person name="Fidler A.E."/>
            <person name="Prosdocimi F."/>
        </authorList>
    </citation>
    <scope>NUCLEOTIDE SEQUENCE [LARGE SCALE GENOMIC DNA]</scope>
</reference>
<evidence type="ECO:0000313" key="1">
    <source>
        <dbReference type="EMBL" id="PKU43228.1"/>
    </source>
</evidence>
<dbReference type="EMBL" id="KZ505922">
    <property type="protein sequence ID" value="PKU43228.1"/>
    <property type="molecule type" value="Genomic_DNA"/>
</dbReference>
<keyword evidence="1" id="KW-0695">RNA-directed DNA polymerase</keyword>
<dbReference type="PRINTS" id="PR01345">
    <property type="entry name" value="CERVTRCPTASE"/>
</dbReference>
<dbReference type="OrthoDB" id="3230070at2759"/>
<organism evidence="1 2">
    <name type="scientific">Limosa lapponica baueri</name>
    <dbReference type="NCBI Taxonomy" id="1758121"/>
    <lineage>
        <taxon>Eukaryota</taxon>
        <taxon>Metazoa</taxon>
        <taxon>Chordata</taxon>
        <taxon>Craniata</taxon>
        <taxon>Vertebrata</taxon>
        <taxon>Euteleostomi</taxon>
        <taxon>Archelosauria</taxon>
        <taxon>Archosauria</taxon>
        <taxon>Dinosauria</taxon>
        <taxon>Saurischia</taxon>
        <taxon>Theropoda</taxon>
        <taxon>Coelurosauria</taxon>
        <taxon>Aves</taxon>
        <taxon>Neognathae</taxon>
        <taxon>Neoaves</taxon>
        <taxon>Charadriiformes</taxon>
        <taxon>Scolopacidae</taxon>
        <taxon>Limosa</taxon>
    </lineage>
</organism>
<gene>
    <name evidence="1" type="ORF">llap_6466</name>
</gene>
<dbReference type="GO" id="GO:0003964">
    <property type="term" value="F:RNA-directed DNA polymerase activity"/>
    <property type="evidence" value="ECO:0007669"/>
    <property type="project" value="UniProtKB-KW"/>
</dbReference>
<dbReference type="Proteomes" id="UP000233556">
    <property type="component" value="Unassembled WGS sequence"/>
</dbReference>
<keyword evidence="1" id="KW-0548">Nucleotidyltransferase</keyword>
<sequence>MERRGPMLDPVLTNMEELVGNVKLKGSLGCSDHEMVDQGSKILRVARRVHSRLATLGFSRADFGLLRICLAKFLEGCQGQQERFYRYINDKKKIRGNVSSLQKEMRDPFTQDMEKAEVLDDIFALVFTGKGSNHTAQITEGKGRDWENEEPLLEGRDAIQRDLDRLKRWAHANFMKFNEAKCKVLHMDWNNPKHKYRLGRERIESSPEDKDLGVYVDEKLNMSRKGALAA</sequence>